<dbReference type="InterPro" id="IPR007921">
    <property type="entry name" value="CHAP_dom"/>
</dbReference>
<organism evidence="2 3">
    <name type="scientific">Lactococcus garvieae</name>
    <dbReference type="NCBI Taxonomy" id="1363"/>
    <lineage>
        <taxon>Bacteria</taxon>
        <taxon>Bacillati</taxon>
        <taxon>Bacillota</taxon>
        <taxon>Bacilli</taxon>
        <taxon>Lactobacillales</taxon>
        <taxon>Streptococcaceae</taxon>
        <taxon>Lactococcus</taxon>
    </lineage>
</organism>
<feature type="domain" description="Peptidase C51" evidence="1">
    <location>
        <begin position="1"/>
        <end position="129"/>
    </location>
</feature>
<dbReference type="RefSeq" id="WP_176489848.1">
    <property type="nucleotide sequence ID" value="NZ_JAQEMC010000001.1"/>
</dbReference>
<comment type="caution">
    <text evidence="2">The sequence shown here is derived from an EMBL/GenBank/DDBJ whole genome shotgun (WGS) entry which is preliminary data.</text>
</comment>
<name>A0A6L2ZTE5_9LACT</name>
<sequence>MADLLALASAKLGQTVDMDGMYGGQCMDLIVYVVQTAYGVHMGGNAIDTGSASNIAALQNAGVKVQRITNRGELQRGDIVVFSDGSYGHVAIVEEPTRPTLVQQNMNGRQYVTRDSFAWSEYIGLSFAYGLRLGDSTPKPDPDPQPEEEEEMIKLTVRKDNAGGGTTGYLYNGAFVVGGSTGKYNTIYQKLKMMENDGLIKPIKNEISTAEYQALCEVYPSHKNNK</sequence>
<evidence type="ECO:0000313" key="2">
    <source>
        <dbReference type="EMBL" id="GFO50770.1"/>
    </source>
</evidence>
<accession>A0A6L2ZTE5</accession>
<gene>
    <name evidence="2" type="ORF">ikelab_00450</name>
</gene>
<reference evidence="2 3" key="1">
    <citation type="submission" date="2020-06" db="EMBL/GenBank/DDBJ databases">
        <title>Draft genome sequence of Lactic acid bacteria from Okinawan-style tofu.</title>
        <authorList>
            <person name="Takara I."/>
            <person name="Ikematsu S."/>
        </authorList>
    </citation>
    <scope>NUCLEOTIDE SEQUENCE [LARGE SCALE GENOMIC DNA]</scope>
    <source>
        <strain evidence="3">lg38</strain>
    </source>
</reference>
<dbReference type="AlphaFoldDB" id="A0A6L2ZTE5"/>
<dbReference type="SUPFAM" id="SSF54001">
    <property type="entry name" value="Cysteine proteinases"/>
    <property type="match status" value="1"/>
</dbReference>
<dbReference type="Proteomes" id="UP000504756">
    <property type="component" value="Unassembled WGS sequence"/>
</dbReference>
<dbReference type="Gene3D" id="3.90.1720.10">
    <property type="entry name" value="endopeptidase domain like (from Nostoc punctiforme)"/>
    <property type="match status" value="1"/>
</dbReference>
<evidence type="ECO:0000313" key="3">
    <source>
        <dbReference type="Proteomes" id="UP000504756"/>
    </source>
</evidence>
<dbReference type="EMBL" id="BLXU01000001">
    <property type="protein sequence ID" value="GFO50770.1"/>
    <property type="molecule type" value="Genomic_DNA"/>
</dbReference>
<dbReference type="InterPro" id="IPR038765">
    <property type="entry name" value="Papain-like_cys_pep_sf"/>
</dbReference>
<dbReference type="Pfam" id="PF05257">
    <property type="entry name" value="CHAP"/>
    <property type="match status" value="1"/>
</dbReference>
<protein>
    <recommendedName>
        <fullName evidence="1">Peptidase C51 domain-containing protein</fullName>
    </recommendedName>
</protein>
<evidence type="ECO:0000259" key="1">
    <source>
        <dbReference type="PROSITE" id="PS50911"/>
    </source>
</evidence>
<proteinExistence type="predicted"/>
<dbReference type="PROSITE" id="PS50911">
    <property type="entry name" value="CHAP"/>
    <property type="match status" value="1"/>
</dbReference>